<dbReference type="NCBIfam" id="NF003818">
    <property type="entry name" value="PRK05409.1"/>
    <property type="match status" value="1"/>
</dbReference>
<dbReference type="InterPro" id="IPR018640">
    <property type="entry name" value="DUF2063"/>
</dbReference>
<dbReference type="PANTHER" id="PTHR42194">
    <property type="entry name" value="UPF0276 PROTEIN HI_1600"/>
    <property type="match status" value="1"/>
</dbReference>
<dbReference type="RefSeq" id="WP_113955295.1">
    <property type="nucleotide sequence ID" value="NZ_QNRT01000005.1"/>
</dbReference>
<dbReference type="Pfam" id="PF05114">
    <property type="entry name" value="MbnB_TglH_ChrH"/>
    <property type="match status" value="1"/>
</dbReference>
<dbReference type="InParanoid" id="A0A395JG45"/>
<dbReference type="PANTHER" id="PTHR42194:SF1">
    <property type="entry name" value="UPF0276 PROTEIN HI_1600"/>
    <property type="match status" value="1"/>
</dbReference>
<dbReference type="EMBL" id="QNRT01000005">
    <property type="protein sequence ID" value="RBP48691.1"/>
    <property type="molecule type" value="Genomic_DNA"/>
</dbReference>
<evidence type="ECO:0000313" key="3">
    <source>
        <dbReference type="Proteomes" id="UP000253083"/>
    </source>
</evidence>
<keyword evidence="3" id="KW-1185">Reference proteome</keyword>
<sequence length="545" mass="60550">MKSGLGIRSELFQQVAHTKPDFGFLEAHSENYFGASLLRAKLLDLREQYPISLHGVGLSLGRADKLSVAHLNALKSLVDDIQPTFVSEHLAWSAYQHHHVPDLLPLPLTPESLTIMCEHIDQMQSFLGRQILIENPSNYLLFDQLQIPEADFLNHLASTTGCGLLVDINNVYVSAQNLDRDPMKFINDLSSAAIHQYHLAGHTPVVYQTEAGQEELLIDTHNQPVSAAAWGLFEKTLARHGSRPTLIEWDSDFPAFDVLLNECEQANQRLANASPIVKTQSATHQHSGSGANNLPLAQQQQQFLNNILGSESDLAEIQAAHQSRIRIYRNNVSGALHRYLADIYPATEGVVGHDYFRQIVQLATQSTPPTDGNIHNYGGDLATVLDEFEGLDQKLPYLTDLMAFEWALHSVYFQEQSTELDPSSISQDALLTEPIAFRKDARMMVSDYPIYQIHRQSLPGFVGEVSIRLDQSQDALLIYKQNHAVESWLLDSASTVLLTAIQDSNSLLQAISAVEGVIPPTQLSSALAQILERRILVITSEDMAD</sequence>
<evidence type="ECO:0000313" key="2">
    <source>
        <dbReference type="EMBL" id="RBP48691.1"/>
    </source>
</evidence>
<dbReference type="Gene3D" id="3.20.20.150">
    <property type="entry name" value="Divalent-metal-dependent TIM barrel enzymes"/>
    <property type="match status" value="1"/>
</dbReference>
<gene>
    <name evidence="2" type="ORF">DFR28_10529</name>
</gene>
<dbReference type="InterPro" id="IPR007801">
    <property type="entry name" value="MbnB/TglH/ChrH"/>
</dbReference>
<accession>A0A395JG45</accession>
<feature type="domain" description="Putative DNA-binding" evidence="1">
    <location>
        <begin position="298"/>
        <end position="383"/>
    </location>
</feature>
<proteinExistence type="predicted"/>
<evidence type="ECO:0000259" key="1">
    <source>
        <dbReference type="Pfam" id="PF09836"/>
    </source>
</evidence>
<dbReference type="Pfam" id="PF09836">
    <property type="entry name" value="DUF2063"/>
    <property type="match status" value="1"/>
</dbReference>
<dbReference type="OrthoDB" id="9763101at2"/>
<protein>
    <recommendedName>
        <fullName evidence="1">Putative DNA-binding domain-containing protein</fullName>
    </recommendedName>
</protein>
<name>A0A395JG45_9GAMM</name>
<comment type="caution">
    <text evidence="2">The sequence shown here is derived from an EMBL/GenBank/DDBJ whole genome shotgun (WGS) entry which is preliminary data.</text>
</comment>
<reference evidence="2 3" key="1">
    <citation type="submission" date="2018-06" db="EMBL/GenBank/DDBJ databases">
        <title>Genomic Encyclopedia of Type Strains, Phase IV (KMG-IV): sequencing the most valuable type-strain genomes for metagenomic binning, comparative biology and taxonomic classification.</title>
        <authorList>
            <person name="Goeker M."/>
        </authorList>
    </citation>
    <scope>NUCLEOTIDE SEQUENCE [LARGE SCALE GENOMIC DNA]</scope>
    <source>
        <strain evidence="2 3">DSM 24032</strain>
    </source>
</reference>
<dbReference type="Proteomes" id="UP000253083">
    <property type="component" value="Unassembled WGS sequence"/>
</dbReference>
<dbReference type="AlphaFoldDB" id="A0A395JG45"/>
<organism evidence="2 3">
    <name type="scientific">Arenicella xantha</name>
    <dbReference type="NCBI Taxonomy" id="644221"/>
    <lineage>
        <taxon>Bacteria</taxon>
        <taxon>Pseudomonadati</taxon>
        <taxon>Pseudomonadota</taxon>
        <taxon>Gammaproteobacteria</taxon>
        <taxon>Arenicellales</taxon>
        <taxon>Arenicellaceae</taxon>
        <taxon>Arenicella</taxon>
    </lineage>
</organism>